<dbReference type="InterPro" id="IPR002208">
    <property type="entry name" value="SecY/SEC61-alpha"/>
</dbReference>
<keyword evidence="15" id="KW-1185">Reference proteome</keyword>
<dbReference type="GO" id="GO:0005886">
    <property type="term" value="C:plasma membrane"/>
    <property type="evidence" value="ECO:0007669"/>
    <property type="project" value="UniProtKB-SubCell"/>
</dbReference>
<feature type="transmembrane region" description="Helical" evidence="10">
    <location>
        <begin position="71"/>
        <end position="95"/>
    </location>
</feature>
<evidence type="ECO:0000256" key="10">
    <source>
        <dbReference type="HAMAP-Rule" id="MF_01465"/>
    </source>
</evidence>
<comment type="function">
    <text evidence="10 11">The central subunit of the protein translocation channel SecYEG. Consists of two halves formed by TMs 1-5 and 6-10. These two domains form a lateral gate at the front which open onto the bilayer between TMs 2 and 7, and are clamped together by SecE at the back. The channel is closed by both a pore ring composed of hydrophobic SecY resides and a short helix (helix 2A) on the extracellular side of the membrane which forms a plug. The plug probably moves laterally to allow the channel to open. The ring and the pore may move independently.</text>
</comment>
<evidence type="ECO:0000256" key="6">
    <source>
        <dbReference type="ARBA" id="ARBA00022989"/>
    </source>
</evidence>
<feature type="transmembrane region" description="Helical" evidence="10">
    <location>
        <begin position="369"/>
        <end position="390"/>
    </location>
</feature>
<evidence type="ECO:0000256" key="1">
    <source>
        <dbReference type="ARBA" id="ARBA00004141"/>
    </source>
</evidence>
<feature type="transmembrane region" description="Helical" evidence="10">
    <location>
        <begin position="215"/>
        <end position="235"/>
    </location>
</feature>
<evidence type="ECO:0000256" key="9">
    <source>
        <dbReference type="ARBA" id="ARBA00039733"/>
    </source>
</evidence>
<dbReference type="Proteomes" id="UP000627538">
    <property type="component" value="Unassembled WGS sequence"/>
</dbReference>
<dbReference type="HAMAP" id="MF_01465">
    <property type="entry name" value="SecY"/>
    <property type="match status" value="1"/>
</dbReference>
<comment type="subcellular location">
    <subcellularLocation>
        <location evidence="10">Cell membrane</location>
        <topology evidence="10">Multi-pass membrane protein</topology>
    </subcellularLocation>
    <subcellularLocation>
        <location evidence="1 12">Membrane</location>
        <topology evidence="1 12">Multi-pass membrane protein</topology>
    </subcellularLocation>
</comment>
<name>A0A8I0GBM3_9ACTO</name>
<evidence type="ECO:0000256" key="13">
    <source>
        <dbReference type="RuleBase" id="RU004349"/>
    </source>
</evidence>
<dbReference type="GO" id="GO:0043952">
    <property type="term" value="P:protein transport by the Sec complex"/>
    <property type="evidence" value="ECO:0007669"/>
    <property type="project" value="UniProtKB-UniRule"/>
</dbReference>
<feature type="transmembrane region" description="Helical" evidence="10">
    <location>
        <begin position="311"/>
        <end position="333"/>
    </location>
</feature>
<keyword evidence="7 10" id="KW-0811">Translocation</keyword>
<keyword evidence="4 10" id="KW-0812">Transmembrane</keyword>
<evidence type="ECO:0000256" key="8">
    <source>
        <dbReference type="ARBA" id="ARBA00023136"/>
    </source>
</evidence>
<evidence type="ECO:0000313" key="14">
    <source>
        <dbReference type="EMBL" id="MBD3689185.1"/>
    </source>
</evidence>
<protein>
    <recommendedName>
        <fullName evidence="9 10">Protein translocase subunit SecY</fullName>
    </recommendedName>
</protein>
<dbReference type="NCBIfam" id="TIGR00967">
    <property type="entry name" value="3a0501s007"/>
    <property type="match status" value="1"/>
</dbReference>
<dbReference type="GO" id="GO:0065002">
    <property type="term" value="P:intracellular protein transmembrane transport"/>
    <property type="evidence" value="ECO:0007669"/>
    <property type="project" value="UniProtKB-UniRule"/>
</dbReference>
<feature type="transmembrane region" description="Helical" evidence="10">
    <location>
        <begin position="115"/>
        <end position="135"/>
    </location>
</feature>
<comment type="subunit">
    <text evidence="10">Component of the Sec protein translocase complex. Heterotrimer consisting of SecY, SecE and SecG subunits. The heterotrimers can form oligomers, although 1 heterotrimer is thought to be able to translocate proteins. Interacts with the ribosome. Interacts with SecDF, and other proteins may be involved. Interacts with SecA.</text>
</comment>
<evidence type="ECO:0000256" key="11">
    <source>
        <dbReference type="RuleBase" id="RU000537"/>
    </source>
</evidence>
<comment type="similarity">
    <text evidence="2 10 13">Belongs to the SecY/SEC61-alpha family.</text>
</comment>
<evidence type="ECO:0000256" key="3">
    <source>
        <dbReference type="ARBA" id="ARBA00022448"/>
    </source>
</evidence>
<evidence type="ECO:0000256" key="12">
    <source>
        <dbReference type="RuleBase" id="RU003484"/>
    </source>
</evidence>
<feature type="transmembrane region" description="Helical" evidence="10">
    <location>
        <begin position="189"/>
        <end position="209"/>
    </location>
</feature>
<dbReference type="Gene3D" id="1.10.3370.10">
    <property type="entry name" value="SecY subunit domain"/>
    <property type="match status" value="1"/>
</dbReference>
<organism evidence="14 15">
    <name type="scientific">Nanchangia anserum</name>
    <dbReference type="NCBI Taxonomy" id="2692125"/>
    <lineage>
        <taxon>Bacteria</taxon>
        <taxon>Bacillati</taxon>
        <taxon>Actinomycetota</taxon>
        <taxon>Actinomycetes</taxon>
        <taxon>Actinomycetales</taxon>
        <taxon>Actinomycetaceae</taxon>
        <taxon>Nanchangia</taxon>
    </lineage>
</organism>
<dbReference type="PANTHER" id="PTHR10906">
    <property type="entry name" value="SECY/SEC61-ALPHA FAMILY MEMBER"/>
    <property type="match status" value="1"/>
</dbReference>
<dbReference type="InterPro" id="IPR030659">
    <property type="entry name" value="SecY_CS"/>
</dbReference>
<dbReference type="InterPro" id="IPR023201">
    <property type="entry name" value="SecY_dom_sf"/>
</dbReference>
<comment type="caution">
    <text evidence="10">Lacks conserved residue(s) required for the propagation of feature annotation.</text>
</comment>
<dbReference type="PRINTS" id="PR00303">
    <property type="entry name" value="SECYTRNLCASE"/>
</dbReference>
<dbReference type="FunFam" id="1.10.3370.10:FF:000001">
    <property type="entry name" value="Preprotein translocase subunit SecY"/>
    <property type="match status" value="1"/>
</dbReference>
<evidence type="ECO:0000256" key="7">
    <source>
        <dbReference type="ARBA" id="ARBA00023010"/>
    </source>
</evidence>
<comment type="caution">
    <text evidence="14">The sequence shown here is derived from an EMBL/GenBank/DDBJ whole genome shotgun (WGS) entry which is preliminary data.</text>
</comment>
<dbReference type="InterPro" id="IPR026593">
    <property type="entry name" value="SecY"/>
</dbReference>
<reference evidence="14 15" key="1">
    <citation type="submission" date="2020-08" db="EMBL/GenBank/DDBJ databases">
        <title>Winkia gen. nov., sp. nov., isolated from faeces of the Anser albifrons in China.</title>
        <authorList>
            <person name="Liu Q."/>
        </authorList>
    </citation>
    <scope>NUCLEOTIDE SEQUENCE [LARGE SCALE GENOMIC DNA]</scope>
    <source>
        <strain evidence="14 15">C62</strain>
    </source>
</reference>
<keyword evidence="3 10" id="KW-0813">Transport</keyword>
<dbReference type="RefSeq" id="WP_191071252.1">
    <property type="nucleotide sequence ID" value="NZ_CP060506.1"/>
</dbReference>
<feature type="transmembrane region" description="Helical" evidence="10">
    <location>
        <begin position="155"/>
        <end position="177"/>
    </location>
</feature>
<sequence length="431" mass="47407">MLGVFAQAFRTPDLRRKLLFTLFIMMLYRLGSHIPTPGISSENVTACLANNDESSLIELVNMFSGGALMRLSVFALGIMPYITASIIIQLLRVVIPRFEDLHKEGQAGQAKMTQYTRYLTIALGLLQSTTYVAMARAGTLMPNCPADKPLLPNDTIPNFLIMVIVMTAGTGLIMWLAELITERGIGNGMSLLIFTGILAGMPSHVWSIAGGNSGVRNTILLIALILIVTLAIVFVEQAQRRIPVQYAKRMVGRRMYGGSTTYIPMKINMSGVIPVIFAASLLAMPTMIAGFGKSDAAWVQWISANFRQTSWIYLLIYALLVLFFAFFYTAITFNPDETAENMKKYGGFVPGKRAGRPTAEYLRYVSNRITTAGAIYLVIIAMIPMLALIALHVQNLPFGGTTLLIMVGVGLQTVMQINAQLQQHHYEGFLS</sequence>
<dbReference type="PIRSF" id="PIRSF004557">
    <property type="entry name" value="SecY"/>
    <property type="match status" value="1"/>
</dbReference>
<dbReference type="PROSITE" id="PS00755">
    <property type="entry name" value="SECY_1"/>
    <property type="match status" value="1"/>
</dbReference>
<evidence type="ECO:0000256" key="4">
    <source>
        <dbReference type="ARBA" id="ARBA00022692"/>
    </source>
</evidence>
<keyword evidence="10" id="KW-1003">Cell membrane</keyword>
<dbReference type="EMBL" id="JACRUO010000001">
    <property type="protein sequence ID" value="MBD3689185.1"/>
    <property type="molecule type" value="Genomic_DNA"/>
</dbReference>
<dbReference type="SUPFAM" id="SSF103491">
    <property type="entry name" value="Preprotein translocase SecY subunit"/>
    <property type="match status" value="1"/>
</dbReference>
<keyword evidence="5 10" id="KW-0653">Protein transport</keyword>
<keyword evidence="8 10" id="KW-0472">Membrane</keyword>
<gene>
    <name evidence="10 14" type="primary">secY</name>
    <name evidence="14" type="ORF">H8R10_02935</name>
</gene>
<evidence type="ECO:0000256" key="2">
    <source>
        <dbReference type="ARBA" id="ARBA00005751"/>
    </source>
</evidence>
<accession>A0A8I0GBM3</accession>
<dbReference type="AlphaFoldDB" id="A0A8I0GBM3"/>
<evidence type="ECO:0000313" key="15">
    <source>
        <dbReference type="Proteomes" id="UP000627538"/>
    </source>
</evidence>
<dbReference type="GO" id="GO:0006605">
    <property type="term" value="P:protein targeting"/>
    <property type="evidence" value="ECO:0007669"/>
    <property type="project" value="UniProtKB-UniRule"/>
</dbReference>
<keyword evidence="6 10" id="KW-1133">Transmembrane helix</keyword>
<feature type="transmembrane region" description="Helical" evidence="10">
    <location>
        <begin position="272"/>
        <end position="291"/>
    </location>
</feature>
<dbReference type="PROSITE" id="PS00756">
    <property type="entry name" value="SECY_2"/>
    <property type="match status" value="1"/>
</dbReference>
<dbReference type="Pfam" id="PF00344">
    <property type="entry name" value="SecY"/>
    <property type="match status" value="1"/>
</dbReference>
<evidence type="ECO:0000256" key="5">
    <source>
        <dbReference type="ARBA" id="ARBA00022927"/>
    </source>
</evidence>
<proteinExistence type="inferred from homology"/>